<organism evidence="1 2">
    <name type="scientific">Catharanthus roseus</name>
    <name type="common">Madagascar periwinkle</name>
    <name type="synonym">Vinca rosea</name>
    <dbReference type="NCBI Taxonomy" id="4058"/>
    <lineage>
        <taxon>Eukaryota</taxon>
        <taxon>Viridiplantae</taxon>
        <taxon>Streptophyta</taxon>
        <taxon>Embryophyta</taxon>
        <taxon>Tracheophyta</taxon>
        <taxon>Spermatophyta</taxon>
        <taxon>Magnoliopsida</taxon>
        <taxon>eudicotyledons</taxon>
        <taxon>Gunneridae</taxon>
        <taxon>Pentapetalae</taxon>
        <taxon>asterids</taxon>
        <taxon>lamiids</taxon>
        <taxon>Gentianales</taxon>
        <taxon>Apocynaceae</taxon>
        <taxon>Rauvolfioideae</taxon>
        <taxon>Vinceae</taxon>
        <taxon>Catharanthinae</taxon>
        <taxon>Catharanthus</taxon>
    </lineage>
</organism>
<protein>
    <submittedName>
        <fullName evidence="1">Uncharacterized protein</fullName>
    </submittedName>
</protein>
<keyword evidence="2" id="KW-1185">Reference proteome</keyword>
<accession>A0ACC0BJE4</accession>
<gene>
    <name evidence="1" type="ORF">M9H77_13097</name>
</gene>
<proteinExistence type="predicted"/>
<evidence type="ECO:0000313" key="1">
    <source>
        <dbReference type="EMBL" id="KAI5672733.1"/>
    </source>
</evidence>
<sequence>MEELMKEFMPSPPKSSVVIEEIEDENAQPGVIVPKPRKRRAKLLLLPPPTGETTGVDGFNIQTVGVNGSGYVQGARVDRSTRADESKVTQEETVVSQVTQDEKDHPKYLKGNNVTENVLQKSSEFDDSFDEDYVVDQFNDDQKYCMDDYVVEEEVQVEHEVGNKINTECEPSVATSKKEARERPECE</sequence>
<reference evidence="2" key="1">
    <citation type="journal article" date="2023" name="Nat. Plants">
        <title>Single-cell RNA sequencing provides a high-resolution roadmap for understanding the multicellular compartmentation of specialized metabolism.</title>
        <authorList>
            <person name="Sun S."/>
            <person name="Shen X."/>
            <person name="Li Y."/>
            <person name="Li Y."/>
            <person name="Wang S."/>
            <person name="Li R."/>
            <person name="Zhang H."/>
            <person name="Shen G."/>
            <person name="Guo B."/>
            <person name="Wei J."/>
            <person name="Xu J."/>
            <person name="St-Pierre B."/>
            <person name="Chen S."/>
            <person name="Sun C."/>
        </authorList>
    </citation>
    <scope>NUCLEOTIDE SEQUENCE [LARGE SCALE GENOMIC DNA]</scope>
</reference>
<comment type="caution">
    <text evidence="1">The sequence shown here is derived from an EMBL/GenBank/DDBJ whole genome shotgun (WGS) entry which is preliminary data.</text>
</comment>
<name>A0ACC0BJE4_CATRO</name>
<dbReference type="Proteomes" id="UP001060085">
    <property type="component" value="Linkage Group LG03"/>
</dbReference>
<evidence type="ECO:0000313" key="2">
    <source>
        <dbReference type="Proteomes" id="UP001060085"/>
    </source>
</evidence>
<dbReference type="EMBL" id="CM044703">
    <property type="protein sequence ID" value="KAI5672733.1"/>
    <property type="molecule type" value="Genomic_DNA"/>
</dbReference>